<accession>A0A0U5B6K1</accession>
<dbReference type="RefSeq" id="WP_068515152.1">
    <property type="nucleotide sequence ID" value="NZ_AP014945.1"/>
</dbReference>
<dbReference type="PANTHER" id="PTHR11061">
    <property type="entry name" value="RNA M5U METHYLTRANSFERASE"/>
    <property type="match status" value="1"/>
</dbReference>
<feature type="binding site" evidence="4">
    <location>
        <position position="315"/>
    </location>
    <ligand>
        <name>S-adenosyl-L-methionine</name>
        <dbReference type="ChEBI" id="CHEBI:59789"/>
    </ligand>
</feature>
<reference evidence="7 8" key="1">
    <citation type="journal article" date="2016" name="Int. J. Syst. Evol. Microbiol.">
        <title>Caldimicrobium thiodismutans sp. nov., a sulfur-disproportionating bacterium isolated from a hot spring, and emended description of the genus Caldimicrobium.</title>
        <authorList>
            <person name="Kojima H."/>
            <person name="Umezawa K."/>
            <person name="Fukui M."/>
        </authorList>
    </citation>
    <scope>NUCLEOTIDE SEQUENCE [LARGE SCALE GENOMIC DNA]</scope>
    <source>
        <strain evidence="7 8">TF1</strain>
    </source>
</reference>
<evidence type="ECO:0000256" key="5">
    <source>
        <dbReference type="PROSITE-ProRule" id="PRU10015"/>
    </source>
</evidence>
<dbReference type="Pfam" id="PF05958">
    <property type="entry name" value="tRNA_U5-meth_tr"/>
    <property type="match status" value="1"/>
</dbReference>
<evidence type="ECO:0000259" key="6">
    <source>
        <dbReference type="PROSITE" id="PS50926"/>
    </source>
</evidence>
<keyword evidence="1 4" id="KW-0489">Methyltransferase</keyword>
<comment type="similarity">
    <text evidence="4">Belongs to the class I-like SAM-binding methyltransferase superfamily. RNA M5U methyltransferase family.</text>
</comment>
<dbReference type="PROSITE" id="PS50926">
    <property type="entry name" value="TRAM"/>
    <property type="match status" value="1"/>
</dbReference>
<dbReference type="PROSITE" id="PS01230">
    <property type="entry name" value="TRMA_1"/>
    <property type="match status" value="1"/>
</dbReference>
<evidence type="ECO:0000256" key="1">
    <source>
        <dbReference type="ARBA" id="ARBA00022603"/>
    </source>
</evidence>
<dbReference type="NCBIfam" id="TIGR00479">
    <property type="entry name" value="rumA"/>
    <property type="match status" value="1"/>
</dbReference>
<evidence type="ECO:0000256" key="3">
    <source>
        <dbReference type="ARBA" id="ARBA00022691"/>
    </source>
</evidence>
<comment type="caution">
    <text evidence="4">Lacks conserved residue(s) required for the propagation of feature annotation.</text>
</comment>
<dbReference type="Gene3D" id="2.40.50.140">
    <property type="entry name" value="Nucleic acid-binding proteins"/>
    <property type="match status" value="1"/>
</dbReference>
<keyword evidence="8" id="KW-1185">Reference proteome</keyword>
<reference evidence="8" key="2">
    <citation type="journal article" date="2016" name="Int. J. Syst. Evol. Microbiol.">
        <title>Caldimicrobium thiodismutans sp. nov., a sulfur-disproportionating bacterium isolated from a hot spring.</title>
        <authorList>
            <person name="Kojima H."/>
            <person name="Umezawa K."/>
            <person name="Fukui M."/>
        </authorList>
    </citation>
    <scope>NUCLEOTIDE SEQUENCE [LARGE SCALE GENOMIC DNA]</scope>
    <source>
        <strain evidence="8">TF1</strain>
    </source>
</reference>
<proteinExistence type="inferred from homology"/>
<dbReference type="PANTHER" id="PTHR11061:SF30">
    <property type="entry name" value="TRNA (URACIL(54)-C(5))-METHYLTRANSFERASE"/>
    <property type="match status" value="1"/>
</dbReference>
<dbReference type="GO" id="GO:0070041">
    <property type="term" value="F:rRNA (uridine-C5-)-methyltransferase activity"/>
    <property type="evidence" value="ECO:0007669"/>
    <property type="project" value="TreeGrafter"/>
</dbReference>
<keyword evidence="3 4" id="KW-0949">S-adenosyl-L-methionine</keyword>
<protein>
    <recommendedName>
        <fullName evidence="6">TRAM domain-containing protein</fullName>
    </recommendedName>
</protein>
<gene>
    <name evidence="7" type="ORF">THC_1345</name>
</gene>
<dbReference type="GO" id="GO:0070475">
    <property type="term" value="P:rRNA base methylation"/>
    <property type="evidence" value="ECO:0007669"/>
    <property type="project" value="TreeGrafter"/>
</dbReference>
<dbReference type="Gene3D" id="2.40.50.1070">
    <property type="match status" value="1"/>
</dbReference>
<dbReference type="Gene3D" id="3.40.50.150">
    <property type="entry name" value="Vaccinia Virus protein VP39"/>
    <property type="match status" value="1"/>
</dbReference>
<dbReference type="PROSITE" id="PS51687">
    <property type="entry name" value="SAM_MT_RNA_M5U"/>
    <property type="match status" value="1"/>
</dbReference>
<feature type="active site" evidence="5">
    <location>
        <position position="390"/>
    </location>
</feature>
<dbReference type="Proteomes" id="UP000068196">
    <property type="component" value="Chromosome"/>
</dbReference>
<dbReference type="EMBL" id="AP014945">
    <property type="protein sequence ID" value="BAU23712.1"/>
    <property type="molecule type" value="Genomic_DNA"/>
</dbReference>
<dbReference type="KEGG" id="cthi:THC_1345"/>
<organism evidence="7 8">
    <name type="scientific">Caldimicrobium thiodismutans</name>
    <dbReference type="NCBI Taxonomy" id="1653476"/>
    <lineage>
        <taxon>Bacteria</taxon>
        <taxon>Pseudomonadati</taxon>
        <taxon>Thermodesulfobacteriota</taxon>
        <taxon>Thermodesulfobacteria</taxon>
        <taxon>Thermodesulfobacteriales</taxon>
        <taxon>Thermodesulfobacteriaceae</taxon>
        <taxon>Caldimicrobium</taxon>
    </lineage>
</organism>
<evidence type="ECO:0000256" key="2">
    <source>
        <dbReference type="ARBA" id="ARBA00022679"/>
    </source>
</evidence>
<dbReference type="InterPro" id="IPR029063">
    <property type="entry name" value="SAM-dependent_MTases_sf"/>
</dbReference>
<dbReference type="AlphaFoldDB" id="A0A0U5B6K1"/>
<dbReference type="CDD" id="cd02440">
    <property type="entry name" value="AdoMet_MTases"/>
    <property type="match status" value="1"/>
</dbReference>
<name>A0A0U5B6K1_9BACT</name>
<evidence type="ECO:0000313" key="8">
    <source>
        <dbReference type="Proteomes" id="UP000068196"/>
    </source>
</evidence>
<dbReference type="InterPro" id="IPR012340">
    <property type="entry name" value="NA-bd_OB-fold"/>
</dbReference>
<feature type="binding site" evidence="4">
    <location>
        <position position="364"/>
    </location>
    <ligand>
        <name>S-adenosyl-L-methionine</name>
        <dbReference type="ChEBI" id="CHEBI:59789"/>
    </ligand>
</feature>
<evidence type="ECO:0000256" key="4">
    <source>
        <dbReference type="PROSITE-ProRule" id="PRU01024"/>
    </source>
</evidence>
<dbReference type="InterPro" id="IPR010280">
    <property type="entry name" value="U5_MeTrfase_fam"/>
</dbReference>
<dbReference type="OrthoDB" id="9804590at2"/>
<sequence length="434" mass="49815">MKQFDLKIEKMVFGGEGLGRSSSGKVVFVPYTLPGELVRVGIYEEYRDYARGMVLEVLEASPHRINPPCRYYGLCGGCQFQHATYEEELRIKERVLKDLFFRQGYKREIPLRGIIPSEKIYHYRNRLRLHVENHILKMGFVKKGTHEVLKIEECLLGEDILNELLKELYAESPWINMAFYIKRIKLESSPLDGKATLLFWTSLSPRREELEQLCKLKTLKSIFYLMKGARPVGPFPEDAPFAGRRLFASLSGLIYYIQPGVFTQTNWEINLKIMQKIGELTQGTERILDLHSGMGNFLIPLVKGNPSAKAFLGVDTDIRAIEDGLFTAEKNNLDGRLELRRMSAMEALYEAVQSGEKYDLVLLDPPRGGCKELLRLLPDVAEDKILYLSCDAPTLVRDIILLEKAGFTLSEIYLFDMFPRTYHFEVLALLQKIN</sequence>
<dbReference type="Pfam" id="PF01938">
    <property type="entry name" value="TRAM"/>
    <property type="match status" value="1"/>
</dbReference>
<feature type="domain" description="TRAM" evidence="6">
    <location>
        <begin position="1"/>
        <end position="56"/>
    </location>
</feature>
<dbReference type="InterPro" id="IPR030390">
    <property type="entry name" value="MeTrfase_TrmA_AS"/>
</dbReference>
<dbReference type="STRING" id="1653476.THC_1345"/>
<evidence type="ECO:0000313" key="7">
    <source>
        <dbReference type="EMBL" id="BAU23712.1"/>
    </source>
</evidence>
<feature type="binding site" evidence="4">
    <location>
        <position position="264"/>
    </location>
    <ligand>
        <name>S-adenosyl-L-methionine</name>
        <dbReference type="ChEBI" id="CHEBI:59789"/>
    </ligand>
</feature>
<dbReference type="SUPFAM" id="SSF53335">
    <property type="entry name" value="S-adenosyl-L-methionine-dependent methyltransferases"/>
    <property type="match status" value="1"/>
</dbReference>
<dbReference type="InterPro" id="IPR002792">
    <property type="entry name" value="TRAM_dom"/>
</dbReference>
<feature type="active site" description="Nucleophile" evidence="4">
    <location>
        <position position="390"/>
    </location>
</feature>
<keyword evidence="2 4" id="KW-0808">Transferase</keyword>
<dbReference type="SUPFAM" id="SSF50249">
    <property type="entry name" value="Nucleic acid-binding proteins"/>
    <property type="match status" value="1"/>
</dbReference>